<organism evidence="1 2">
    <name type="scientific">Ancylostoma ceylanicum</name>
    <dbReference type="NCBI Taxonomy" id="53326"/>
    <lineage>
        <taxon>Eukaryota</taxon>
        <taxon>Metazoa</taxon>
        <taxon>Ecdysozoa</taxon>
        <taxon>Nematoda</taxon>
        <taxon>Chromadorea</taxon>
        <taxon>Rhabditida</taxon>
        <taxon>Rhabditina</taxon>
        <taxon>Rhabditomorpha</taxon>
        <taxon>Strongyloidea</taxon>
        <taxon>Ancylostomatidae</taxon>
        <taxon>Ancylostomatinae</taxon>
        <taxon>Ancylostoma</taxon>
    </lineage>
</organism>
<accession>A0A016TW89</accession>
<dbReference type="OrthoDB" id="10471041at2759"/>
<sequence>MVDSESRSGNSDWDSLSLEETTSLGRTHIGHIPQIIRTSPAPSIGRRIRNILKAASLYFQKIWEVTSLGMPDIHYMFRWEPI</sequence>
<dbReference type="EMBL" id="JARK01001409">
    <property type="protein sequence ID" value="EYC06912.1"/>
    <property type="molecule type" value="Genomic_DNA"/>
</dbReference>
<protein>
    <submittedName>
        <fullName evidence="1">Uncharacterized protein</fullName>
    </submittedName>
</protein>
<dbReference type="Proteomes" id="UP000024635">
    <property type="component" value="Unassembled WGS sequence"/>
</dbReference>
<dbReference type="AlphaFoldDB" id="A0A016TW89"/>
<reference evidence="2" key="1">
    <citation type="journal article" date="2015" name="Nat. Genet.">
        <title>The genome and transcriptome of the zoonotic hookworm Ancylostoma ceylanicum identify infection-specific gene families.</title>
        <authorList>
            <person name="Schwarz E.M."/>
            <person name="Hu Y."/>
            <person name="Antoshechkin I."/>
            <person name="Miller M.M."/>
            <person name="Sternberg P.W."/>
            <person name="Aroian R.V."/>
        </authorList>
    </citation>
    <scope>NUCLEOTIDE SEQUENCE</scope>
    <source>
        <strain evidence="2">HY135</strain>
    </source>
</reference>
<keyword evidence="2" id="KW-1185">Reference proteome</keyword>
<evidence type="ECO:0000313" key="2">
    <source>
        <dbReference type="Proteomes" id="UP000024635"/>
    </source>
</evidence>
<proteinExistence type="predicted"/>
<evidence type="ECO:0000313" key="1">
    <source>
        <dbReference type="EMBL" id="EYC06912.1"/>
    </source>
</evidence>
<name>A0A016TW89_9BILA</name>
<gene>
    <name evidence="1" type="primary">Acey_s0073.g765</name>
    <name evidence="1" type="ORF">Y032_0073g765</name>
</gene>
<comment type="caution">
    <text evidence="1">The sequence shown here is derived from an EMBL/GenBank/DDBJ whole genome shotgun (WGS) entry which is preliminary data.</text>
</comment>